<dbReference type="Ensembl" id="ENSNMLT00000006283.1">
    <property type="protein sequence ID" value="ENSNMLP00000005466.1"/>
    <property type="gene ID" value="ENSNMLG00000004010.1"/>
</dbReference>
<accession>A0A8C6SHV4</accession>
<name>A0A8C6SHV4_9GOBI</name>
<reference evidence="1" key="1">
    <citation type="submission" date="2025-08" db="UniProtKB">
        <authorList>
            <consortium name="Ensembl"/>
        </authorList>
    </citation>
    <scope>IDENTIFICATION</scope>
</reference>
<evidence type="ECO:0000313" key="1">
    <source>
        <dbReference type="Ensembl" id="ENSNMLP00000005466.1"/>
    </source>
</evidence>
<evidence type="ECO:0008006" key="3">
    <source>
        <dbReference type="Google" id="ProtNLM"/>
    </source>
</evidence>
<dbReference type="GO" id="GO:0042981">
    <property type="term" value="P:regulation of apoptotic process"/>
    <property type="evidence" value="ECO:0007669"/>
    <property type="project" value="InterPro"/>
</dbReference>
<sequence>MRRGKSLLKAKLRSEEDIIQNILAHGVGLHNLQQERVIAALTFTLVKEVCLQTPTLLRSLFHTALQYLTQEGGM</sequence>
<proteinExistence type="predicted"/>
<protein>
    <recommendedName>
        <fullName evidence="3">BH3-interacting domain death agonist</fullName>
    </recommendedName>
</protein>
<dbReference type="Gene3D" id="1.10.437.10">
    <property type="entry name" value="Blc2-like"/>
    <property type="match status" value="1"/>
</dbReference>
<dbReference type="SUPFAM" id="SSF56854">
    <property type="entry name" value="Bcl-2 inhibitors of programmed cell death"/>
    <property type="match status" value="1"/>
</dbReference>
<dbReference type="Proteomes" id="UP000694523">
    <property type="component" value="Unplaced"/>
</dbReference>
<dbReference type="AlphaFoldDB" id="A0A8C6SHV4"/>
<keyword evidence="2" id="KW-1185">Reference proteome</keyword>
<dbReference type="InterPro" id="IPR036834">
    <property type="entry name" value="Bcl-2-like_sf"/>
</dbReference>
<reference evidence="1" key="2">
    <citation type="submission" date="2025-09" db="UniProtKB">
        <authorList>
            <consortium name="Ensembl"/>
        </authorList>
    </citation>
    <scope>IDENTIFICATION</scope>
</reference>
<evidence type="ECO:0000313" key="2">
    <source>
        <dbReference type="Proteomes" id="UP000694523"/>
    </source>
</evidence>
<organism evidence="1 2">
    <name type="scientific">Neogobius melanostomus</name>
    <name type="common">round goby</name>
    <dbReference type="NCBI Taxonomy" id="47308"/>
    <lineage>
        <taxon>Eukaryota</taxon>
        <taxon>Metazoa</taxon>
        <taxon>Chordata</taxon>
        <taxon>Craniata</taxon>
        <taxon>Vertebrata</taxon>
        <taxon>Euteleostomi</taxon>
        <taxon>Actinopterygii</taxon>
        <taxon>Neopterygii</taxon>
        <taxon>Teleostei</taxon>
        <taxon>Neoteleostei</taxon>
        <taxon>Acanthomorphata</taxon>
        <taxon>Gobiaria</taxon>
        <taxon>Gobiiformes</taxon>
        <taxon>Gobioidei</taxon>
        <taxon>Gobiidae</taxon>
        <taxon>Benthophilinae</taxon>
        <taxon>Neogobiini</taxon>
        <taxon>Neogobius</taxon>
    </lineage>
</organism>